<keyword evidence="7" id="KW-0694">RNA-binding</keyword>
<evidence type="ECO:0000256" key="7">
    <source>
        <dbReference type="RuleBase" id="RU367113"/>
    </source>
</evidence>
<dbReference type="PANTHER" id="PTHR12395:SF9">
    <property type="entry name" value="DECAPPING AND EXORIBONUCLEASE PROTEIN"/>
    <property type="match status" value="1"/>
</dbReference>
<dbReference type="GO" id="GO:0110155">
    <property type="term" value="P:NAD-cap decapping"/>
    <property type="evidence" value="ECO:0007669"/>
    <property type="project" value="EnsemblFungi"/>
</dbReference>
<evidence type="ECO:0000256" key="5">
    <source>
        <dbReference type="ARBA" id="ARBA00044692"/>
    </source>
</evidence>
<comment type="catalytic activity">
    <reaction evidence="5">
        <text>a 5'-end triphospho-ribonucleoside in mRNA + H2O = a 5'-end phospho-ribonucleoside in mRNA + diphosphate + H(+)</text>
        <dbReference type="Rhea" id="RHEA:78683"/>
        <dbReference type="Rhea" id="RHEA-COMP:15692"/>
        <dbReference type="Rhea" id="RHEA-COMP:17164"/>
        <dbReference type="ChEBI" id="CHEBI:15377"/>
        <dbReference type="ChEBI" id="CHEBI:15378"/>
        <dbReference type="ChEBI" id="CHEBI:33019"/>
        <dbReference type="ChEBI" id="CHEBI:138282"/>
        <dbReference type="ChEBI" id="CHEBI:167618"/>
    </reaction>
    <physiologicalReaction direction="left-to-right" evidence="5">
        <dbReference type="Rhea" id="RHEA:78684"/>
    </physiologicalReaction>
</comment>
<proteinExistence type="inferred from homology"/>
<keyword evidence="7" id="KW-0378">Hydrolase</keyword>
<evidence type="ECO:0000313" key="9">
    <source>
        <dbReference type="EMBL" id="AET38313.1"/>
    </source>
</evidence>
<sequence>MPLNANLFIKKRSGTTALKQPKELGYYSKTADNQFLVQDDSNLCYYYFPDSCLERNIDLTGGIKKFRDSMADSNVDHSTLHGLLSTIQKYEERKEKKIKADIITFRGVMRKLISCALENPKYNKVSLYVVSFNEQLIIKDATKVGQPSTGTDSIDYRNYYSGYKFETLTTLSKSFSETPRQVLESRPKKIVSNGEQFVTVVRTGIGKCKLILGAEVDCVFDFKEVGSDNLKHYAELKCSKAVNTVADARTFELKLFKTWVQCFLVGINRIIYGFRDENCILKSVEEFSTQEIPVLLKNNPRLTNACLDAIKWYGAFTEWLLDTIPRESNTKITAYTLEFEHNHLKLSEIEPSHPEYDGIVNGEVVLSETFKQWRTNLQTKDSNS</sequence>
<dbReference type="GO" id="GO:0110103">
    <property type="term" value="C:RNA polymerase II termination complex"/>
    <property type="evidence" value="ECO:0007669"/>
    <property type="project" value="EnsemblFungi"/>
</dbReference>
<dbReference type="GO" id="GO:0034353">
    <property type="term" value="F:mRNA 5'-diphosphatase activity"/>
    <property type="evidence" value="ECO:0007669"/>
    <property type="project" value="EnsemblFungi"/>
</dbReference>
<dbReference type="GO" id="GO:0030234">
    <property type="term" value="F:enzyme regulator activity"/>
    <property type="evidence" value="ECO:0007669"/>
    <property type="project" value="EnsemblFungi"/>
</dbReference>
<dbReference type="PANTHER" id="PTHR12395">
    <property type="entry name" value="DOM-3 RELATED"/>
    <property type="match status" value="1"/>
</dbReference>
<dbReference type="OMA" id="VVTWRGH"/>
<keyword evidence="7" id="KW-0479">Metal-binding</keyword>
<dbReference type="GO" id="GO:0000448">
    <property type="term" value="P:cleavage in ITS2 between 5.8S rRNA and LSU-rRNA of tricistronic rRNA transcript (SSU-rRNA, 5.8S rRNA, LSU-rRNA)"/>
    <property type="evidence" value="ECO:0007669"/>
    <property type="project" value="EnsemblFungi"/>
</dbReference>
<dbReference type="GO" id="GO:0003723">
    <property type="term" value="F:RNA binding"/>
    <property type="evidence" value="ECO:0007669"/>
    <property type="project" value="UniProtKB-KW"/>
</dbReference>
<evidence type="ECO:0000259" key="8">
    <source>
        <dbReference type="Pfam" id="PF08652"/>
    </source>
</evidence>
<dbReference type="GO" id="GO:0030846">
    <property type="term" value="P:termination of RNA polymerase II transcription, poly(A)-coupled"/>
    <property type="evidence" value="ECO:0007669"/>
    <property type="project" value="EnsemblFungi"/>
</dbReference>
<dbReference type="HOGENOM" id="CLU_024877_4_1_1"/>
<dbReference type="GO" id="GO:0000166">
    <property type="term" value="F:nucleotide binding"/>
    <property type="evidence" value="ECO:0007669"/>
    <property type="project" value="UniProtKB-KW"/>
</dbReference>
<keyword evidence="7" id="KW-0547">Nucleotide-binding</keyword>
<evidence type="ECO:0000256" key="3">
    <source>
        <dbReference type="ARBA" id="ARBA00022722"/>
    </source>
</evidence>
<evidence type="ECO:0000256" key="4">
    <source>
        <dbReference type="ARBA" id="ARBA00044676"/>
    </source>
</evidence>
<dbReference type="InParanoid" id="G8JQI0"/>
<keyword evidence="3 7" id="KW-0540">Nuclease</keyword>
<dbReference type="Proteomes" id="UP000006790">
    <property type="component" value="Chromosome 2"/>
</dbReference>
<evidence type="ECO:0000256" key="1">
    <source>
        <dbReference type="ARBA" id="ARBA00001968"/>
    </source>
</evidence>
<organism evidence="9 10">
    <name type="scientific">Eremothecium cymbalariae (strain CBS 270.75 / DBVPG 7215 / KCTC 17166 / NRRL Y-17582)</name>
    <name type="common">Yeast</name>
    <dbReference type="NCBI Taxonomy" id="931890"/>
    <lineage>
        <taxon>Eukaryota</taxon>
        <taxon>Fungi</taxon>
        <taxon>Dikarya</taxon>
        <taxon>Ascomycota</taxon>
        <taxon>Saccharomycotina</taxon>
        <taxon>Saccharomycetes</taxon>
        <taxon>Saccharomycetales</taxon>
        <taxon>Saccharomycetaceae</taxon>
        <taxon>Eremothecium</taxon>
    </lineage>
</organism>
<dbReference type="Pfam" id="PF08652">
    <property type="entry name" value="RAI1"/>
    <property type="match status" value="1"/>
</dbReference>
<comment type="catalytic activity">
    <reaction evidence="4">
        <text>a 5'-end (N(7)-methyl 5'-triphosphoguanosine)-ribonucleoside-ribonucleotide in mRNA + H2O = a (N(7)-methyl 5'-triphosphoguanosine)-nucleoside + a 5'-end phospho-ribonucleoside in mRNA + H(+)</text>
        <dbReference type="Rhea" id="RHEA:66928"/>
        <dbReference type="Rhea" id="RHEA-COMP:15692"/>
        <dbReference type="Rhea" id="RHEA-COMP:17313"/>
        <dbReference type="ChEBI" id="CHEBI:15377"/>
        <dbReference type="ChEBI" id="CHEBI:15378"/>
        <dbReference type="ChEBI" id="CHEBI:138282"/>
        <dbReference type="ChEBI" id="CHEBI:172876"/>
        <dbReference type="ChEBI" id="CHEBI:172877"/>
    </reaction>
    <physiologicalReaction direction="left-to-right" evidence="4">
        <dbReference type="Rhea" id="RHEA:66929"/>
    </physiologicalReaction>
</comment>
<dbReference type="GO" id="GO:1990174">
    <property type="term" value="F:phosphodiesterase decapping endonuclease activity"/>
    <property type="evidence" value="ECO:0007669"/>
    <property type="project" value="EnsemblFungi"/>
</dbReference>
<comment type="subcellular location">
    <subcellularLocation>
        <location evidence="7">Nucleus</location>
    </subcellularLocation>
</comment>
<dbReference type="GO" id="GO:1904595">
    <property type="term" value="P:positive regulation of termination of RNA polymerase II transcription"/>
    <property type="evidence" value="ECO:0007669"/>
    <property type="project" value="EnsemblFungi"/>
</dbReference>
<dbReference type="STRING" id="931890.G8JQI0"/>
<dbReference type="eggNOG" id="KOG1982">
    <property type="taxonomic scope" value="Eukaryota"/>
</dbReference>
<protein>
    <recommendedName>
        <fullName evidence="7">Decapping nuclease</fullName>
        <ecNumber evidence="7">3.6.1.-</ecNumber>
    </recommendedName>
</protein>
<dbReference type="GO" id="GO:0071035">
    <property type="term" value="P:nuclear polyadenylation-dependent rRNA catabolic process"/>
    <property type="evidence" value="ECO:0007669"/>
    <property type="project" value="EnsemblFungi"/>
</dbReference>
<comment type="similarity">
    <text evidence="2 7">Belongs to the DXO/Dom3Z family.</text>
</comment>
<evidence type="ECO:0000313" key="10">
    <source>
        <dbReference type="Proteomes" id="UP000006790"/>
    </source>
</evidence>
<dbReference type="GO" id="GO:0090730">
    <property type="term" value="C:Las1 complex"/>
    <property type="evidence" value="ECO:0007669"/>
    <property type="project" value="EnsemblFungi"/>
</dbReference>
<dbReference type="EC" id="3.6.1.-" evidence="7"/>
<dbReference type="InterPro" id="IPR039039">
    <property type="entry name" value="RAI1-like_fam"/>
</dbReference>
<dbReference type="RefSeq" id="XP_003645130.1">
    <property type="nucleotide sequence ID" value="XM_003645082.1"/>
</dbReference>
<evidence type="ECO:0000256" key="6">
    <source>
        <dbReference type="ARBA" id="ARBA00048124"/>
    </source>
</evidence>
<dbReference type="AlphaFoldDB" id="G8JQI0"/>
<dbReference type="GO" id="GO:0031087">
    <property type="term" value="P:deadenylation-independent decapping of nuclear-transcribed mRNA"/>
    <property type="evidence" value="ECO:0007669"/>
    <property type="project" value="EnsemblFungi"/>
</dbReference>
<feature type="domain" description="RAI1-like" evidence="8">
    <location>
        <begin position="19"/>
        <end position="360"/>
    </location>
</feature>
<dbReference type="KEGG" id="erc:Ecym_2600"/>
<evidence type="ECO:0000256" key="2">
    <source>
        <dbReference type="ARBA" id="ARBA00006562"/>
    </source>
</evidence>
<dbReference type="OrthoDB" id="5853397at2759"/>
<comment type="catalytic activity">
    <reaction evidence="6">
        <text>a 5'-end NAD(+)-phospho-ribonucleoside in mRNA + H2O = a 5'-end phospho-ribonucleoside in mRNA + NAD(+) + H(+)</text>
        <dbReference type="Rhea" id="RHEA:60880"/>
        <dbReference type="Rhea" id="RHEA-COMP:15692"/>
        <dbReference type="Rhea" id="RHEA-COMP:15698"/>
        <dbReference type="ChEBI" id="CHEBI:15377"/>
        <dbReference type="ChEBI" id="CHEBI:15378"/>
        <dbReference type="ChEBI" id="CHEBI:57540"/>
        <dbReference type="ChEBI" id="CHEBI:138282"/>
        <dbReference type="ChEBI" id="CHEBI:144029"/>
    </reaction>
    <physiologicalReaction direction="left-to-right" evidence="6">
        <dbReference type="Rhea" id="RHEA:60881"/>
    </physiologicalReaction>
</comment>
<keyword evidence="10" id="KW-1185">Reference proteome</keyword>
<dbReference type="GO" id="GO:0046872">
    <property type="term" value="F:metal ion binding"/>
    <property type="evidence" value="ECO:0007669"/>
    <property type="project" value="UniProtKB-KW"/>
</dbReference>
<comment type="function">
    <text evidence="7">Decapping enzyme for NAD-capped RNAs: specifically hydrolyzes the nicotinamide adenine dinucleotide (NAD) cap from a subset of RNAs by removing the entire NAD moiety from the 5'-end of an NAD-capped RNA.</text>
</comment>
<dbReference type="EMBL" id="CP002498">
    <property type="protein sequence ID" value="AET38313.1"/>
    <property type="molecule type" value="Genomic_DNA"/>
</dbReference>
<name>G8JQI0_ERECY</name>
<accession>G8JQI0</accession>
<dbReference type="InterPro" id="IPR013961">
    <property type="entry name" value="RAI1"/>
</dbReference>
<dbReference type="FunCoup" id="G8JQI0">
    <property type="interactions" value="599"/>
</dbReference>
<reference evidence="10" key="1">
    <citation type="journal article" date="2012" name="G3 (Bethesda)">
        <title>Pichia sorbitophila, an interspecies yeast hybrid reveals early steps of genome resolution following polyploidization.</title>
        <authorList>
            <person name="Leh Louis V."/>
            <person name="Despons L."/>
            <person name="Friedrich A."/>
            <person name="Martin T."/>
            <person name="Durrens P."/>
            <person name="Casaregola S."/>
            <person name="Neuveglise C."/>
            <person name="Fairhead C."/>
            <person name="Marck C."/>
            <person name="Cruz J.A."/>
            <person name="Straub M.L."/>
            <person name="Kugler V."/>
            <person name="Sacerdot C."/>
            <person name="Uzunov Z."/>
            <person name="Thierry A."/>
            <person name="Weiss S."/>
            <person name="Bleykasten C."/>
            <person name="De Montigny J."/>
            <person name="Jacques N."/>
            <person name="Jung P."/>
            <person name="Lemaire M."/>
            <person name="Mallet S."/>
            <person name="Morel G."/>
            <person name="Richard G.F."/>
            <person name="Sarkar A."/>
            <person name="Savel G."/>
            <person name="Schacherer J."/>
            <person name="Seret M.L."/>
            <person name="Talla E."/>
            <person name="Samson G."/>
            <person name="Jubin C."/>
            <person name="Poulain J."/>
            <person name="Vacherie B."/>
            <person name="Barbe V."/>
            <person name="Pelletier E."/>
            <person name="Sherman D.J."/>
            <person name="Westhof E."/>
            <person name="Weissenbach J."/>
            <person name="Baret P.V."/>
            <person name="Wincker P."/>
            <person name="Gaillardin C."/>
            <person name="Dujon B."/>
            <person name="Souciet J.L."/>
        </authorList>
    </citation>
    <scope>NUCLEOTIDE SEQUENCE [LARGE SCALE GENOMIC DNA]</scope>
    <source>
        <strain evidence="10">CBS 270.75 / DBVPG 7215 / KCTC 17166 / NRRL Y-17582</strain>
    </source>
</reference>
<keyword evidence="7" id="KW-0539">Nucleus</keyword>
<dbReference type="GeneID" id="11471937"/>
<gene>
    <name evidence="9" type="ordered locus">Ecym_2600</name>
</gene>
<comment type="cofactor">
    <cofactor evidence="1 7">
        <name>a divalent metal cation</name>
        <dbReference type="ChEBI" id="CHEBI:60240"/>
    </cofactor>
</comment>